<sequence length="99" mass="10534">MTNNHLSLDLVNAKVVADGPQHDARGVEIIECLVDNMTQQVNNANKFFESDVGTNSIALMNAKSTSGGVELVHESNWAVVTKKKSPSIGIGSPISNTVQ</sequence>
<organism evidence="1 2">
    <name type="scientific">Solanum tuberosum</name>
    <name type="common">Potato</name>
    <dbReference type="NCBI Taxonomy" id="4113"/>
    <lineage>
        <taxon>Eukaryota</taxon>
        <taxon>Viridiplantae</taxon>
        <taxon>Streptophyta</taxon>
        <taxon>Embryophyta</taxon>
        <taxon>Tracheophyta</taxon>
        <taxon>Spermatophyta</taxon>
        <taxon>Magnoliopsida</taxon>
        <taxon>eudicotyledons</taxon>
        <taxon>Gunneridae</taxon>
        <taxon>Pentapetalae</taxon>
        <taxon>asterids</taxon>
        <taxon>lamiids</taxon>
        <taxon>Solanales</taxon>
        <taxon>Solanaceae</taxon>
        <taxon>Solanoideae</taxon>
        <taxon>Solaneae</taxon>
        <taxon>Solanum</taxon>
    </lineage>
</organism>
<proteinExistence type="predicted"/>
<evidence type="ECO:0000313" key="1">
    <source>
        <dbReference type="EMBL" id="KAH0763447.1"/>
    </source>
</evidence>
<dbReference type="EMBL" id="JAIVGD010000013">
    <property type="protein sequence ID" value="KAH0763447.1"/>
    <property type="molecule type" value="Genomic_DNA"/>
</dbReference>
<comment type="caution">
    <text evidence="1">The sequence shown here is derived from an EMBL/GenBank/DDBJ whole genome shotgun (WGS) entry which is preliminary data.</text>
</comment>
<keyword evidence="2" id="KW-1185">Reference proteome</keyword>
<gene>
    <name evidence="1" type="ORF">KY290_019520</name>
</gene>
<protein>
    <submittedName>
        <fullName evidence="1">Uncharacterized protein</fullName>
    </submittedName>
</protein>
<accession>A0ABQ7VJG0</accession>
<name>A0ABQ7VJG0_SOLTU</name>
<evidence type="ECO:0000313" key="2">
    <source>
        <dbReference type="Proteomes" id="UP000826656"/>
    </source>
</evidence>
<dbReference type="Proteomes" id="UP000826656">
    <property type="component" value="Unassembled WGS sequence"/>
</dbReference>
<reference evidence="1 2" key="1">
    <citation type="journal article" date="2021" name="bioRxiv">
        <title>Chromosome-scale and haplotype-resolved genome assembly of a tetraploid potato cultivar.</title>
        <authorList>
            <person name="Sun H."/>
            <person name="Jiao W.-B."/>
            <person name="Krause K."/>
            <person name="Campoy J.A."/>
            <person name="Goel M."/>
            <person name="Folz-Donahue K."/>
            <person name="Kukat C."/>
            <person name="Huettel B."/>
            <person name="Schneeberger K."/>
        </authorList>
    </citation>
    <scope>NUCLEOTIDE SEQUENCE [LARGE SCALE GENOMIC DNA]</scope>
    <source>
        <strain evidence="1">SolTubOtavaFocal</strain>
        <tissue evidence="1">Leaves</tissue>
    </source>
</reference>